<dbReference type="EMBL" id="BAABBO010000001">
    <property type="protein sequence ID" value="GAA3945974.1"/>
    <property type="molecule type" value="Genomic_DNA"/>
</dbReference>
<name>A0ABP7NG72_9GAMM</name>
<evidence type="ECO:0000256" key="1">
    <source>
        <dbReference type="SAM" id="Phobius"/>
    </source>
</evidence>
<evidence type="ECO:0000313" key="3">
    <source>
        <dbReference type="Proteomes" id="UP001501337"/>
    </source>
</evidence>
<dbReference type="InterPro" id="IPR046162">
    <property type="entry name" value="DUF6164"/>
</dbReference>
<feature type="transmembrane region" description="Helical" evidence="1">
    <location>
        <begin position="91"/>
        <end position="112"/>
    </location>
</feature>
<dbReference type="RefSeq" id="WP_344802264.1">
    <property type="nucleotide sequence ID" value="NZ_BAABBO010000001.1"/>
</dbReference>
<accession>A0ABP7NG72</accession>
<keyword evidence="1" id="KW-1133">Transmembrane helix</keyword>
<dbReference type="Pfam" id="PF19661">
    <property type="entry name" value="DUF6164"/>
    <property type="match status" value="1"/>
</dbReference>
<gene>
    <name evidence="2" type="ORF">GCM10022278_01420</name>
</gene>
<organism evidence="2 3">
    <name type="scientific">Allohahella marinimesophila</name>
    <dbReference type="NCBI Taxonomy" id="1054972"/>
    <lineage>
        <taxon>Bacteria</taxon>
        <taxon>Pseudomonadati</taxon>
        <taxon>Pseudomonadota</taxon>
        <taxon>Gammaproteobacteria</taxon>
        <taxon>Oceanospirillales</taxon>
        <taxon>Hahellaceae</taxon>
        <taxon>Allohahella</taxon>
    </lineage>
</organism>
<protein>
    <submittedName>
        <fullName evidence="2">DUF6164 family protein</fullName>
    </submittedName>
</protein>
<sequence>MRKLLFHLRGVPDDEADDVRDLLREAGIEFYETQAGRWNLSVPALWLPDASQLVEARTLIDAYQRERYERAQSGPPTRSWLANLLDSPARVIVYLCVIVGVLYLSTMPFIGLGD</sequence>
<proteinExistence type="predicted"/>
<keyword evidence="1" id="KW-0812">Transmembrane</keyword>
<comment type="caution">
    <text evidence="2">The sequence shown here is derived from an EMBL/GenBank/DDBJ whole genome shotgun (WGS) entry which is preliminary data.</text>
</comment>
<dbReference type="Proteomes" id="UP001501337">
    <property type="component" value="Unassembled WGS sequence"/>
</dbReference>
<keyword evidence="1" id="KW-0472">Membrane</keyword>
<reference evidence="3" key="1">
    <citation type="journal article" date="2019" name="Int. J. Syst. Evol. Microbiol.">
        <title>The Global Catalogue of Microorganisms (GCM) 10K type strain sequencing project: providing services to taxonomists for standard genome sequencing and annotation.</title>
        <authorList>
            <consortium name="The Broad Institute Genomics Platform"/>
            <consortium name="The Broad Institute Genome Sequencing Center for Infectious Disease"/>
            <person name="Wu L."/>
            <person name="Ma J."/>
        </authorList>
    </citation>
    <scope>NUCLEOTIDE SEQUENCE [LARGE SCALE GENOMIC DNA]</scope>
    <source>
        <strain evidence="3">JCM 17555</strain>
    </source>
</reference>
<evidence type="ECO:0000313" key="2">
    <source>
        <dbReference type="EMBL" id="GAA3945974.1"/>
    </source>
</evidence>
<keyword evidence="3" id="KW-1185">Reference proteome</keyword>